<dbReference type="PANTHER" id="PTHR46483:SF4">
    <property type="entry name" value="PHOSPHOLIPASE A1 PLIP2, CHLOROPLASTIC"/>
    <property type="match status" value="1"/>
</dbReference>
<dbReference type="EMBL" id="OZ019893">
    <property type="protein sequence ID" value="CAK9191485.1"/>
    <property type="molecule type" value="Genomic_DNA"/>
</dbReference>
<evidence type="ECO:0000259" key="2">
    <source>
        <dbReference type="Pfam" id="PF01764"/>
    </source>
</evidence>
<dbReference type="Gene3D" id="3.40.50.1820">
    <property type="entry name" value="alpha/beta hydrolase"/>
    <property type="match status" value="1"/>
</dbReference>
<dbReference type="SUPFAM" id="SSF53474">
    <property type="entry name" value="alpha/beta-Hydrolases"/>
    <property type="match status" value="1"/>
</dbReference>
<sequence>MEAVFCRATPILASPRAVSQDVPPKGPDTVANPKSLSLPIPAPVSPLVAHSPVLNKTLSPAANFLLSTSTSVLPAPLKFLWFSRESPPEKPETQTTNGEEVISTTSDLSSSLNSSDFGLEQRISGVVDVDRSLSTSGREFGSGKQAPPKSVKDRSVKSWVPNIINLTYLWRRQSSEFQKTSSGNIEETSDTDSTQKASATAHPSQCGGCDSSSKAGQEITRSVMGFDVSIAHDKKSFAKFLQRVQLSELKLIARMSFLSNQAYYIPQIKKGDLYKHHKLRFLTSSLERKAVAAAKEKVLTGENSLTQTGEKRSPEEDEKQSSLRNPAAATYAFAATAASYLASQTKLLLPFKSTSDFKELKAGSDNLKQDTAVDKVLSVEAASSATNLVAAEEETKDAVAADLKSQAWCPSEWFVCDEEGTSTRYFSIQGSDSLASWQANLLFEPTQFEDPEWGIMVHRGMYEAAKGLYEQLMPLILEHVEAHGEKARFYFTGHSLGGSLAILLTFMLCHRKVLPVSAMLPVYTFGSPSIMCGGNWLMEKLGFPPSHVRSVMLHYDIVPRTFSCHYPAHIAEILRRVNGTFRAHSYLDHQKILYAPIGHMIVLQPDAQQAPAHPLLPEGSAIYLIHHSEGNADKDPNILQQVRSAERSFLNTPHPLEILSDPSAYGSEGTISRDHDSRSYLKATKTVLSQEFKVWRRTQRERRRQLWSPLVRTKSGRRQQRRGARRDQTGDAETLMESEKAKKSRSFLPHHENQSMTRNREASSESQSGR</sequence>
<dbReference type="InterPro" id="IPR043367">
    <property type="entry name" value="PLIP1/2/3"/>
</dbReference>
<feature type="region of interest" description="Disordered" evidence="1">
    <location>
        <begin position="85"/>
        <end position="114"/>
    </location>
</feature>
<feature type="compositionally biased region" description="Basic and acidic residues" evidence="1">
    <location>
        <begin position="749"/>
        <end position="763"/>
    </location>
</feature>
<protein>
    <recommendedName>
        <fullName evidence="2">Fungal lipase-type domain-containing protein</fullName>
    </recommendedName>
</protein>
<feature type="region of interest" description="Disordered" evidence="1">
    <location>
        <begin position="709"/>
        <end position="770"/>
    </location>
</feature>
<gene>
    <name evidence="3" type="ORF">CSSPTR1EN2_LOCUS1414</name>
</gene>
<accession>A0ABP0TBF1</accession>
<keyword evidence="4" id="KW-1185">Reference proteome</keyword>
<feature type="region of interest" description="Disordered" evidence="1">
    <location>
        <begin position="134"/>
        <end position="153"/>
    </location>
</feature>
<reference evidence="3 4" key="1">
    <citation type="submission" date="2024-02" db="EMBL/GenBank/DDBJ databases">
        <authorList>
            <consortium name="ELIXIR-Norway"/>
            <consortium name="Elixir Norway"/>
        </authorList>
    </citation>
    <scope>NUCLEOTIDE SEQUENCE [LARGE SCALE GENOMIC DNA]</scope>
</reference>
<feature type="region of interest" description="Disordered" evidence="1">
    <location>
        <begin position="301"/>
        <end position="324"/>
    </location>
</feature>
<evidence type="ECO:0000313" key="3">
    <source>
        <dbReference type="EMBL" id="CAK9191485.1"/>
    </source>
</evidence>
<feature type="compositionally biased region" description="Low complexity" evidence="1">
    <location>
        <begin position="103"/>
        <end position="114"/>
    </location>
</feature>
<feature type="region of interest" description="Disordered" evidence="1">
    <location>
        <begin position="179"/>
        <end position="214"/>
    </location>
</feature>
<dbReference type="Pfam" id="PF01764">
    <property type="entry name" value="Lipase_3"/>
    <property type="match status" value="1"/>
</dbReference>
<dbReference type="CDD" id="cd00519">
    <property type="entry name" value="Lipase_3"/>
    <property type="match status" value="1"/>
</dbReference>
<dbReference type="InterPro" id="IPR029058">
    <property type="entry name" value="AB_hydrolase_fold"/>
</dbReference>
<dbReference type="InterPro" id="IPR002921">
    <property type="entry name" value="Fungal_lipase-type"/>
</dbReference>
<dbReference type="PANTHER" id="PTHR46483">
    <property type="entry name" value="PHOSPHOLIPASE A1 PLIP2, CHLOROPLASTIC"/>
    <property type="match status" value="1"/>
</dbReference>
<name>A0ABP0TBF1_9BRYO</name>
<feature type="compositionally biased region" description="Basic residues" evidence="1">
    <location>
        <begin position="714"/>
        <end position="724"/>
    </location>
</feature>
<proteinExistence type="predicted"/>
<evidence type="ECO:0000256" key="1">
    <source>
        <dbReference type="SAM" id="MobiDB-lite"/>
    </source>
</evidence>
<feature type="compositionally biased region" description="Polar residues" evidence="1">
    <location>
        <begin position="179"/>
        <end position="203"/>
    </location>
</feature>
<evidence type="ECO:0000313" key="4">
    <source>
        <dbReference type="Proteomes" id="UP001497512"/>
    </source>
</evidence>
<feature type="domain" description="Fungal lipase-type" evidence="2">
    <location>
        <begin position="426"/>
        <end position="564"/>
    </location>
</feature>
<organism evidence="3 4">
    <name type="scientific">Sphagnum troendelagicum</name>
    <dbReference type="NCBI Taxonomy" id="128251"/>
    <lineage>
        <taxon>Eukaryota</taxon>
        <taxon>Viridiplantae</taxon>
        <taxon>Streptophyta</taxon>
        <taxon>Embryophyta</taxon>
        <taxon>Bryophyta</taxon>
        <taxon>Sphagnophytina</taxon>
        <taxon>Sphagnopsida</taxon>
        <taxon>Sphagnales</taxon>
        <taxon>Sphagnaceae</taxon>
        <taxon>Sphagnum</taxon>
    </lineage>
</organism>
<dbReference type="Proteomes" id="UP001497512">
    <property type="component" value="Chromosome 1"/>
</dbReference>